<dbReference type="InterPro" id="IPR058163">
    <property type="entry name" value="LysR-type_TF_proteobact-type"/>
</dbReference>
<dbReference type="AlphaFoldDB" id="A0A1N7K2G5"/>
<dbReference type="SUPFAM" id="SSF53850">
    <property type="entry name" value="Periplasmic binding protein-like II"/>
    <property type="match status" value="1"/>
</dbReference>
<protein>
    <submittedName>
        <fullName evidence="6">LysR family transcriptional regulator, glycine cleavage system transcriptional activator</fullName>
    </submittedName>
</protein>
<dbReference type="Pfam" id="PF03466">
    <property type="entry name" value="LysR_substrate"/>
    <property type="match status" value="1"/>
</dbReference>
<dbReference type="InterPro" id="IPR000847">
    <property type="entry name" value="LysR_HTH_N"/>
</dbReference>
<dbReference type="OrthoDB" id="6787458at2"/>
<dbReference type="Proteomes" id="UP000185999">
    <property type="component" value="Unassembled WGS sequence"/>
</dbReference>
<evidence type="ECO:0000256" key="2">
    <source>
        <dbReference type="ARBA" id="ARBA00023015"/>
    </source>
</evidence>
<dbReference type="Gene3D" id="3.40.190.10">
    <property type="entry name" value="Periplasmic binding protein-like II"/>
    <property type="match status" value="2"/>
</dbReference>
<dbReference type="PROSITE" id="PS50931">
    <property type="entry name" value="HTH_LYSR"/>
    <property type="match status" value="1"/>
</dbReference>
<accession>A0A1N7K2G5</accession>
<reference evidence="7" key="1">
    <citation type="submission" date="2017-01" db="EMBL/GenBank/DDBJ databases">
        <authorList>
            <person name="Varghese N."/>
            <person name="Submissions S."/>
        </authorList>
    </citation>
    <scope>NUCLEOTIDE SEQUENCE [LARGE SCALE GENOMIC DNA]</scope>
    <source>
        <strain evidence="7">DSM 22306</strain>
    </source>
</reference>
<comment type="similarity">
    <text evidence="1">Belongs to the LysR transcriptional regulatory family.</text>
</comment>
<keyword evidence="4" id="KW-0804">Transcription</keyword>
<name>A0A1N7K2G5_9GAMM</name>
<dbReference type="PANTHER" id="PTHR30537:SF5">
    <property type="entry name" value="HTH-TYPE TRANSCRIPTIONAL ACTIVATOR TTDR-RELATED"/>
    <property type="match status" value="1"/>
</dbReference>
<dbReference type="SUPFAM" id="SSF46785">
    <property type="entry name" value="Winged helix' DNA-binding domain"/>
    <property type="match status" value="1"/>
</dbReference>
<evidence type="ECO:0000313" key="7">
    <source>
        <dbReference type="Proteomes" id="UP000185999"/>
    </source>
</evidence>
<evidence type="ECO:0000256" key="4">
    <source>
        <dbReference type="ARBA" id="ARBA00023163"/>
    </source>
</evidence>
<keyword evidence="2" id="KW-0805">Transcription regulation</keyword>
<evidence type="ECO:0000256" key="3">
    <source>
        <dbReference type="ARBA" id="ARBA00023125"/>
    </source>
</evidence>
<dbReference type="EMBL" id="FTOE01000002">
    <property type="protein sequence ID" value="SIS55779.1"/>
    <property type="molecule type" value="Genomic_DNA"/>
</dbReference>
<dbReference type="Pfam" id="PF00126">
    <property type="entry name" value="HTH_1"/>
    <property type="match status" value="1"/>
</dbReference>
<evidence type="ECO:0000256" key="1">
    <source>
        <dbReference type="ARBA" id="ARBA00009437"/>
    </source>
</evidence>
<evidence type="ECO:0000259" key="5">
    <source>
        <dbReference type="PROSITE" id="PS50931"/>
    </source>
</evidence>
<keyword evidence="7" id="KW-1185">Reference proteome</keyword>
<proteinExistence type="inferred from homology"/>
<dbReference type="GO" id="GO:0003700">
    <property type="term" value="F:DNA-binding transcription factor activity"/>
    <property type="evidence" value="ECO:0007669"/>
    <property type="project" value="InterPro"/>
</dbReference>
<dbReference type="STRING" id="619304.SAMN05421760_102154"/>
<dbReference type="FunFam" id="1.10.10.10:FF:000001">
    <property type="entry name" value="LysR family transcriptional regulator"/>
    <property type="match status" value="1"/>
</dbReference>
<organism evidence="6 7">
    <name type="scientific">Neptunomonas antarctica</name>
    <dbReference type="NCBI Taxonomy" id="619304"/>
    <lineage>
        <taxon>Bacteria</taxon>
        <taxon>Pseudomonadati</taxon>
        <taxon>Pseudomonadota</taxon>
        <taxon>Gammaproteobacteria</taxon>
        <taxon>Oceanospirillales</taxon>
        <taxon>Oceanospirillaceae</taxon>
        <taxon>Neptunomonas</taxon>
    </lineage>
</organism>
<evidence type="ECO:0000313" key="6">
    <source>
        <dbReference type="EMBL" id="SIS55779.1"/>
    </source>
</evidence>
<dbReference type="InterPro" id="IPR005119">
    <property type="entry name" value="LysR_subst-bd"/>
</dbReference>
<dbReference type="PANTHER" id="PTHR30537">
    <property type="entry name" value="HTH-TYPE TRANSCRIPTIONAL REGULATOR"/>
    <property type="match status" value="1"/>
</dbReference>
<keyword evidence="3" id="KW-0238">DNA-binding</keyword>
<gene>
    <name evidence="6" type="ORF">SAMN05421760_102154</name>
</gene>
<dbReference type="InterPro" id="IPR036390">
    <property type="entry name" value="WH_DNA-bd_sf"/>
</dbReference>
<feature type="domain" description="HTH lysR-type" evidence="5">
    <location>
        <begin position="6"/>
        <end position="63"/>
    </location>
</feature>
<dbReference type="GO" id="GO:0003677">
    <property type="term" value="F:DNA binding"/>
    <property type="evidence" value="ECO:0007669"/>
    <property type="project" value="UniProtKB-KW"/>
</dbReference>
<dbReference type="InterPro" id="IPR036388">
    <property type="entry name" value="WH-like_DNA-bd_sf"/>
</dbReference>
<dbReference type="Gene3D" id="1.10.10.10">
    <property type="entry name" value="Winged helix-like DNA-binding domain superfamily/Winged helix DNA-binding domain"/>
    <property type="match status" value="1"/>
</dbReference>
<sequence>MFNRLPSLTSIKVFETAARLKSFKDAADELSVSPTAVSHQIKSLEDALKIKLFLRHTRSVSLTHEGELLATTANRVLRELMHTINEITTSPDTLHIGTTNSFAAMWLVPNLEDFQNNNSDIDVQINADDNLYDVDNDRRIDMVIRYGKFKDQPGAELLIHESPGCFATPTYWQQLASTDCWTFLCTKWKNQSLPEQNVEQLLNKLIPGNKQFIIRSFNDENQVIQAALTGQGIAIIDEILVQNSLSNGWLLRGFEEVSSALAGLDYYCIIPERNRHNKATLYFVSWLRNKITSDIKH</sequence>